<dbReference type="EMBL" id="OW240916">
    <property type="protein sequence ID" value="CAH2294150.1"/>
    <property type="molecule type" value="Genomic_DNA"/>
</dbReference>
<name>A0AAD1S7C5_PELCU</name>
<dbReference type="Proteomes" id="UP001295444">
    <property type="component" value="Chromosome 05"/>
</dbReference>
<gene>
    <name evidence="1" type="ORF">PECUL_23A047579</name>
</gene>
<sequence>MCPASSNMCWRCKREAMIHIWWACPTLAPLWTQALRIMLDMLGHQAEKNPALCLLYMFPERMSKTHRALIYHTLTSIHILMARHWKAREISSHTHLVNQIALNWTYEAMHQHQFGPRPTVAKAKHIWDTYNNHTDNPTT</sequence>
<proteinExistence type="predicted"/>
<organism evidence="1 2">
    <name type="scientific">Pelobates cultripes</name>
    <name type="common">Western spadefoot toad</name>
    <dbReference type="NCBI Taxonomy" id="61616"/>
    <lineage>
        <taxon>Eukaryota</taxon>
        <taxon>Metazoa</taxon>
        <taxon>Chordata</taxon>
        <taxon>Craniata</taxon>
        <taxon>Vertebrata</taxon>
        <taxon>Euteleostomi</taxon>
        <taxon>Amphibia</taxon>
        <taxon>Batrachia</taxon>
        <taxon>Anura</taxon>
        <taxon>Pelobatoidea</taxon>
        <taxon>Pelobatidae</taxon>
        <taxon>Pelobates</taxon>
    </lineage>
</organism>
<evidence type="ECO:0000313" key="1">
    <source>
        <dbReference type="EMBL" id="CAH2294150.1"/>
    </source>
</evidence>
<accession>A0AAD1S7C5</accession>
<protein>
    <submittedName>
        <fullName evidence="1">Uncharacterized protein</fullName>
    </submittedName>
</protein>
<evidence type="ECO:0000313" key="2">
    <source>
        <dbReference type="Proteomes" id="UP001295444"/>
    </source>
</evidence>
<reference evidence="1" key="1">
    <citation type="submission" date="2022-03" db="EMBL/GenBank/DDBJ databases">
        <authorList>
            <person name="Alioto T."/>
            <person name="Alioto T."/>
            <person name="Gomez Garrido J."/>
        </authorList>
    </citation>
    <scope>NUCLEOTIDE SEQUENCE</scope>
</reference>
<dbReference type="AlphaFoldDB" id="A0AAD1S7C5"/>
<keyword evidence="2" id="KW-1185">Reference proteome</keyword>